<dbReference type="EMBL" id="AP004311">
    <property type="protein sequence ID" value="BAD01949.1"/>
    <property type="molecule type" value="Genomic_DNA"/>
</dbReference>
<keyword evidence="3" id="KW-1185">Reference proteome</keyword>
<dbReference type="InParanoid" id="Q6ZEF1"/>
<feature type="transmembrane region" description="Helical" evidence="1">
    <location>
        <begin position="147"/>
        <end position="167"/>
    </location>
</feature>
<dbReference type="EnsemblBacteria" id="BAD01949">
    <property type="protein sequence ID" value="BAD01949"/>
    <property type="gene ID" value="BAD01949"/>
</dbReference>
<reference evidence="2 3" key="1">
    <citation type="journal article" date="2003" name="DNA Res.">
        <title>Structural analysis of four large plasmids harboring in a unicellular cyanobacterium, Synechocystis sp. PCC 6803.</title>
        <authorList>
            <person name="Kaneko T."/>
            <person name="Nakamura Y."/>
            <person name="Sasamoto S."/>
            <person name="Watanabe A."/>
            <person name="Kohara M."/>
            <person name="Matsumoto M."/>
            <person name="Shimpo S."/>
            <person name="Yamada M."/>
            <person name="Tabata S."/>
        </authorList>
    </citation>
    <scope>NUCLEOTIDE SEQUENCE [LARGE SCALE GENOMIC DNA]</scope>
    <source>
        <strain evidence="3">ATCC 27184 / PCC 6803 / Kazusa</strain>
    </source>
</reference>
<sequence>MTNRMIETSPLVYARAAGLLYLIIIVLGLFAEIFVRSSIITPGDATATAGSILGAEGLFRAGFLADSIMLLSDVALAVLLFTLLKPVNKTLALVALFFRLTQTAVIAVNLLNYYAAVLLLKGPGYATIFGVAQLNSLSLLFLDLHSYGYDLGLILFGVHCLILGYLIAKSLYLPKAIGYLVMAAGVTYLIGSYTRFLFPDFVGAVSPIYVVPIVSELSLCLWLLIKGVDLERWREVTGSAGVV</sequence>
<dbReference type="PhylomeDB" id="Q6ZEF1"/>
<keyword evidence="2" id="KW-0614">Plasmid</keyword>
<dbReference type="InterPro" id="IPR025495">
    <property type="entry name" value="DUF4386"/>
</dbReference>
<organism evidence="2 3">
    <name type="scientific">Synechocystis sp. (strain ATCC 27184 / PCC 6803 / Kazusa)</name>
    <dbReference type="NCBI Taxonomy" id="1111708"/>
    <lineage>
        <taxon>Bacteria</taxon>
        <taxon>Bacillati</taxon>
        <taxon>Cyanobacteriota</taxon>
        <taxon>Cyanophyceae</taxon>
        <taxon>Synechococcales</taxon>
        <taxon>Merismopediaceae</taxon>
        <taxon>Synechocystis</taxon>
    </lineage>
</organism>
<geneLocation type="plasmid" evidence="2 3">
    <name>pSYSA</name>
</geneLocation>
<protein>
    <submittedName>
        <fullName evidence="2">Sll7047 protein</fullName>
    </submittedName>
</protein>
<feature type="transmembrane region" description="Helical" evidence="1">
    <location>
        <begin position="204"/>
        <end position="225"/>
    </location>
</feature>
<dbReference type="AlphaFoldDB" id="Q6ZEF1"/>
<evidence type="ECO:0000256" key="1">
    <source>
        <dbReference type="SAM" id="Phobius"/>
    </source>
</evidence>
<name>Q6ZEF1_SYNY3</name>
<evidence type="ECO:0000313" key="3">
    <source>
        <dbReference type="Proteomes" id="UP000001425"/>
    </source>
</evidence>
<keyword evidence="1" id="KW-0472">Membrane</keyword>
<accession>Q6ZEF1</accession>
<evidence type="ECO:0000313" key="2">
    <source>
        <dbReference type="EMBL" id="BAD01949.1"/>
    </source>
</evidence>
<gene>
    <name evidence="2" type="ordered locus">sll7047</name>
</gene>
<feature type="transmembrane region" description="Helical" evidence="1">
    <location>
        <begin position="179"/>
        <end position="198"/>
    </location>
</feature>
<dbReference type="KEGG" id="syn:sll7047"/>
<keyword evidence="1" id="KW-0812">Transmembrane</keyword>
<proteinExistence type="predicted"/>
<feature type="transmembrane region" description="Helical" evidence="1">
    <location>
        <begin position="12"/>
        <end position="35"/>
    </location>
</feature>
<dbReference type="Pfam" id="PF14329">
    <property type="entry name" value="DUF4386"/>
    <property type="match status" value="1"/>
</dbReference>
<dbReference type="Proteomes" id="UP000001425">
    <property type="component" value="Plasmid pSYSA"/>
</dbReference>
<keyword evidence="1" id="KW-1133">Transmembrane helix</keyword>